<evidence type="ECO:0000313" key="2">
    <source>
        <dbReference type="EMBL" id="OWZ07989.1"/>
    </source>
</evidence>
<dbReference type="PANTHER" id="PTHR23274">
    <property type="entry name" value="DNA HELICASE-RELATED"/>
    <property type="match status" value="1"/>
</dbReference>
<dbReference type="InterPro" id="IPR027417">
    <property type="entry name" value="P-loop_NTPase"/>
</dbReference>
<protein>
    <submittedName>
        <fullName evidence="2">Helitron helicase</fullName>
    </submittedName>
</protein>
<dbReference type="GO" id="GO:0005657">
    <property type="term" value="C:replication fork"/>
    <property type="evidence" value="ECO:0007669"/>
    <property type="project" value="TreeGrafter"/>
</dbReference>
<dbReference type="AlphaFoldDB" id="A0A225VSJ3"/>
<keyword evidence="2" id="KW-0067">ATP-binding</keyword>
<evidence type="ECO:0000313" key="3">
    <source>
        <dbReference type="Proteomes" id="UP000198211"/>
    </source>
</evidence>
<evidence type="ECO:0000259" key="1">
    <source>
        <dbReference type="Pfam" id="PF21530"/>
    </source>
</evidence>
<reference evidence="3" key="1">
    <citation type="submission" date="2017-03" db="EMBL/GenBank/DDBJ databases">
        <title>Phytopthora megakarya and P. palmivora, two closely related causual agents of cacao black pod achieved similar genome size and gene model numbers by different mechanisms.</title>
        <authorList>
            <person name="Ali S."/>
            <person name="Shao J."/>
            <person name="Larry D.J."/>
            <person name="Kronmiller B."/>
            <person name="Shen D."/>
            <person name="Strem M.D."/>
            <person name="Melnick R.L."/>
            <person name="Guiltinan M.J."/>
            <person name="Tyler B.M."/>
            <person name="Meinhardt L.W."/>
            <person name="Bailey B.A."/>
        </authorList>
    </citation>
    <scope>NUCLEOTIDE SEQUENCE [LARGE SCALE GENOMIC DNA]</scope>
    <source>
        <strain evidence="3">zdho120</strain>
    </source>
</reference>
<proteinExistence type="predicted"/>
<dbReference type="SUPFAM" id="SSF52540">
    <property type="entry name" value="P-loop containing nucleoside triphosphate hydrolases"/>
    <property type="match status" value="1"/>
</dbReference>
<keyword evidence="2" id="KW-0378">Hydrolase</keyword>
<keyword evidence="2" id="KW-0347">Helicase</keyword>
<dbReference type="Proteomes" id="UP000198211">
    <property type="component" value="Unassembled WGS sequence"/>
</dbReference>
<accession>A0A225VSJ3</accession>
<dbReference type="PANTHER" id="PTHR23274:SF51">
    <property type="entry name" value="OS03G0423850 PROTEIN"/>
    <property type="match status" value="1"/>
</dbReference>
<comment type="caution">
    <text evidence="2">The sequence shown here is derived from an EMBL/GenBank/DDBJ whole genome shotgun (WGS) entry which is preliminary data.</text>
</comment>
<dbReference type="OrthoDB" id="111435at2759"/>
<dbReference type="GO" id="GO:0006260">
    <property type="term" value="P:DNA replication"/>
    <property type="evidence" value="ECO:0007669"/>
    <property type="project" value="TreeGrafter"/>
</dbReference>
<name>A0A225VSJ3_9STRA</name>
<gene>
    <name evidence="2" type="ORF">PHMEG_00019543</name>
</gene>
<sequence length="266" mass="29742">MRVPRMTGEGTAMETPSFADFLLRVGEGRNKGCLQRGEDYSKIPQDMFLSTENGQDKASALIDNVYDGLGERYLEDGYFADRAILTPLNTRTFVSVDTVEEAQGSDTSTFPEEFLNFLSISGMPPHDQDPEKRPRAHVGAYELRGIQRSHYTQLNLKVGALIILLRNINGESSLYNGTRLQVCHMHDHYIEAKVLTGILTGKVVVISRISLISHNSGLPFELRRRQFPVQLAFAMTINKAQGQTPKELGVYLPQPVFVHGQLYVAL</sequence>
<dbReference type="InterPro" id="IPR049163">
    <property type="entry name" value="Pif1-like_2B_dom"/>
</dbReference>
<dbReference type="Pfam" id="PF21530">
    <property type="entry name" value="Pif1_2B_dom"/>
    <property type="match status" value="1"/>
</dbReference>
<keyword evidence="3" id="KW-1185">Reference proteome</keyword>
<dbReference type="EMBL" id="NBNE01003321">
    <property type="protein sequence ID" value="OWZ07989.1"/>
    <property type="molecule type" value="Genomic_DNA"/>
</dbReference>
<organism evidence="2 3">
    <name type="scientific">Phytophthora megakarya</name>
    <dbReference type="NCBI Taxonomy" id="4795"/>
    <lineage>
        <taxon>Eukaryota</taxon>
        <taxon>Sar</taxon>
        <taxon>Stramenopiles</taxon>
        <taxon>Oomycota</taxon>
        <taxon>Peronosporomycetes</taxon>
        <taxon>Peronosporales</taxon>
        <taxon>Peronosporaceae</taxon>
        <taxon>Phytophthora</taxon>
    </lineage>
</organism>
<feature type="domain" description="DNA helicase Pif1-like 2B" evidence="1">
    <location>
        <begin position="153"/>
        <end position="183"/>
    </location>
</feature>
<keyword evidence="2" id="KW-0547">Nucleotide-binding</keyword>
<dbReference type="GO" id="GO:0004386">
    <property type="term" value="F:helicase activity"/>
    <property type="evidence" value="ECO:0007669"/>
    <property type="project" value="UniProtKB-KW"/>
</dbReference>